<sequence>MKSLLNKRNLISALFTLTGLALNVALHATSCQLLFDEPIKVKSELGPISLKDITSHSIIPELTSNVLFYPDELYGLSNGKKQWFFRVNERGPVLQTNYSIYLTDWANNVVPPAGTYAIATYETTRKPKFKQTIDTIGDSITWVRDGRYLRCLLRDQGLRYDFKGSHTDTFGFEHDGEGGDTTQAVLNRINKIPTTDAYFLLIGTNDRTAPENTATNIIKIAKQLSAKNSKATIYISTLLPRNDTYLERNLATNKLLLQTKSICPNCKVIDVGGELYALKNWQQYFPDQIHPNYKGYVELTKIITKQMARANIGTR</sequence>
<dbReference type="InterPro" id="IPR051532">
    <property type="entry name" value="Ester_Hydrolysis_Enzymes"/>
</dbReference>
<dbReference type="EMBL" id="UGNV01000001">
    <property type="protein sequence ID" value="STX30168.1"/>
    <property type="molecule type" value="Genomic_DNA"/>
</dbReference>
<dbReference type="GO" id="GO:0004622">
    <property type="term" value="F:phosphatidylcholine lysophospholipase activity"/>
    <property type="evidence" value="ECO:0007669"/>
    <property type="project" value="TreeGrafter"/>
</dbReference>
<gene>
    <name evidence="3" type="ORF">NCTC13315_02733</name>
</gene>
<organism evidence="3 4">
    <name type="scientific">Legionella beliardensis</name>
    <dbReference type="NCBI Taxonomy" id="91822"/>
    <lineage>
        <taxon>Bacteria</taxon>
        <taxon>Pseudomonadati</taxon>
        <taxon>Pseudomonadota</taxon>
        <taxon>Gammaproteobacteria</taxon>
        <taxon>Legionellales</taxon>
        <taxon>Legionellaceae</taxon>
        <taxon>Legionella</taxon>
    </lineage>
</organism>
<dbReference type="AlphaFoldDB" id="A0A378I4Q2"/>
<evidence type="ECO:0000313" key="3">
    <source>
        <dbReference type="EMBL" id="STX30168.1"/>
    </source>
</evidence>
<dbReference type="InterPro" id="IPR013830">
    <property type="entry name" value="SGNH_hydro"/>
</dbReference>
<dbReference type="InterPro" id="IPR036514">
    <property type="entry name" value="SGNH_hydro_sf"/>
</dbReference>
<dbReference type="SUPFAM" id="SSF52266">
    <property type="entry name" value="SGNH hydrolase"/>
    <property type="match status" value="1"/>
</dbReference>
<feature type="chain" id="PRO_5016895973" evidence="1">
    <location>
        <begin position="29"/>
        <end position="315"/>
    </location>
</feature>
<dbReference type="PANTHER" id="PTHR30383:SF5">
    <property type="entry name" value="SGNH HYDROLASE-TYPE ESTERASE DOMAIN-CONTAINING PROTEIN"/>
    <property type="match status" value="1"/>
</dbReference>
<accession>A0A378I4Q2</accession>
<keyword evidence="4" id="KW-1185">Reference proteome</keyword>
<dbReference type="CDD" id="cd00229">
    <property type="entry name" value="SGNH_hydrolase"/>
    <property type="match status" value="1"/>
</dbReference>
<name>A0A378I4Q2_9GAMM</name>
<feature type="signal peptide" evidence="1">
    <location>
        <begin position="1"/>
        <end position="28"/>
    </location>
</feature>
<reference evidence="3 4" key="1">
    <citation type="submission" date="2018-06" db="EMBL/GenBank/DDBJ databases">
        <authorList>
            <consortium name="Pathogen Informatics"/>
            <person name="Doyle S."/>
        </authorList>
    </citation>
    <scope>NUCLEOTIDE SEQUENCE [LARGE SCALE GENOMIC DNA]</scope>
    <source>
        <strain evidence="3 4">NCTC13315</strain>
    </source>
</reference>
<keyword evidence="3" id="KW-0378">Hydrolase</keyword>
<evidence type="ECO:0000256" key="1">
    <source>
        <dbReference type="SAM" id="SignalP"/>
    </source>
</evidence>
<dbReference type="OrthoDB" id="5624617at2"/>
<keyword evidence="1" id="KW-0732">Signal</keyword>
<evidence type="ECO:0000259" key="2">
    <source>
        <dbReference type="Pfam" id="PF13472"/>
    </source>
</evidence>
<evidence type="ECO:0000313" key="4">
    <source>
        <dbReference type="Proteomes" id="UP000254968"/>
    </source>
</evidence>
<dbReference type="Proteomes" id="UP000254968">
    <property type="component" value="Unassembled WGS sequence"/>
</dbReference>
<proteinExistence type="predicted"/>
<dbReference type="Gene3D" id="3.40.50.1110">
    <property type="entry name" value="SGNH hydrolase"/>
    <property type="match status" value="1"/>
</dbReference>
<dbReference type="RefSeq" id="WP_115303890.1">
    <property type="nucleotide sequence ID" value="NZ_CAAAHO010000005.1"/>
</dbReference>
<dbReference type="Pfam" id="PF13472">
    <property type="entry name" value="Lipase_GDSL_2"/>
    <property type="match status" value="1"/>
</dbReference>
<feature type="domain" description="SGNH hydrolase-type esterase" evidence="2">
    <location>
        <begin position="136"/>
        <end position="296"/>
    </location>
</feature>
<dbReference type="PANTHER" id="PTHR30383">
    <property type="entry name" value="THIOESTERASE 1/PROTEASE 1/LYSOPHOSPHOLIPASE L1"/>
    <property type="match status" value="1"/>
</dbReference>
<protein>
    <submittedName>
        <fullName evidence="3">GDSL-like Lipase/Acylhydrolase</fullName>
    </submittedName>
</protein>